<dbReference type="GO" id="GO:0006508">
    <property type="term" value="P:proteolysis"/>
    <property type="evidence" value="ECO:0007669"/>
    <property type="project" value="InterPro"/>
</dbReference>
<dbReference type="InterPro" id="IPR021109">
    <property type="entry name" value="Peptidase_aspartic_dom_sf"/>
</dbReference>
<dbReference type="PANTHER" id="PTHR15503">
    <property type="entry name" value="LDOC1 RELATED"/>
    <property type="match status" value="1"/>
</dbReference>
<keyword evidence="4" id="KW-1185">Reference proteome</keyword>
<name>A0AAD9GNX9_9STRA</name>
<evidence type="ECO:0000313" key="3">
    <source>
        <dbReference type="EMBL" id="KAK1941598.1"/>
    </source>
</evidence>
<reference evidence="3" key="1">
    <citation type="submission" date="2023-08" db="EMBL/GenBank/DDBJ databases">
        <title>Reference Genome Resource for the Citrus Pathogen Phytophthora citrophthora.</title>
        <authorList>
            <person name="Moller H."/>
            <person name="Coetzee B."/>
            <person name="Rose L.J."/>
            <person name="Van Niekerk J.M."/>
        </authorList>
    </citation>
    <scope>NUCLEOTIDE SEQUENCE</scope>
    <source>
        <strain evidence="3">STE-U-9442</strain>
    </source>
</reference>
<feature type="domain" description="Retrotransposon gag" evidence="2">
    <location>
        <begin position="150"/>
        <end position="220"/>
    </location>
</feature>
<dbReference type="InterPro" id="IPR032567">
    <property type="entry name" value="RTL1-rel"/>
</dbReference>
<dbReference type="PANTHER" id="PTHR15503:SF22">
    <property type="entry name" value="TRANSPOSON TY3-I GAG POLYPROTEIN"/>
    <property type="match status" value="1"/>
</dbReference>
<feature type="region of interest" description="Disordered" evidence="1">
    <location>
        <begin position="740"/>
        <end position="764"/>
    </location>
</feature>
<evidence type="ECO:0000313" key="4">
    <source>
        <dbReference type="Proteomes" id="UP001259832"/>
    </source>
</evidence>
<dbReference type="Pfam" id="PF03732">
    <property type="entry name" value="Retrotrans_gag"/>
    <property type="match status" value="1"/>
</dbReference>
<dbReference type="Gene3D" id="2.40.70.10">
    <property type="entry name" value="Acid Proteases"/>
    <property type="match status" value="1"/>
</dbReference>
<gene>
    <name evidence="3" type="ORF">P3T76_006662</name>
</gene>
<protein>
    <recommendedName>
        <fullName evidence="2">Retrotransposon gag domain-containing protein</fullName>
    </recommendedName>
</protein>
<feature type="compositionally biased region" description="Basic and acidic residues" evidence="1">
    <location>
        <begin position="743"/>
        <end position="764"/>
    </location>
</feature>
<dbReference type="GO" id="GO:0004190">
    <property type="term" value="F:aspartic-type endopeptidase activity"/>
    <property type="evidence" value="ECO:0007669"/>
    <property type="project" value="InterPro"/>
</dbReference>
<dbReference type="Proteomes" id="UP001259832">
    <property type="component" value="Unassembled WGS sequence"/>
</dbReference>
<proteinExistence type="predicted"/>
<organism evidence="3 4">
    <name type="scientific">Phytophthora citrophthora</name>
    <dbReference type="NCBI Taxonomy" id="4793"/>
    <lineage>
        <taxon>Eukaryota</taxon>
        <taxon>Sar</taxon>
        <taxon>Stramenopiles</taxon>
        <taxon>Oomycota</taxon>
        <taxon>Peronosporomycetes</taxon>
        <taxon>Peronosporales</taxon>
        <taxon>Peronosporaceae</taxon>
        <taxon>Phytophthora</taxon>
    </lineage>
</organism>
<feature type="compositionally biased region" description="Basic residues" evidence="1">
    <location>
        <begin position="647"/>
        <end position="659"/>
    </location>
</feature>
<dbReference type="InterPro" id="IPR005162">
    <property type="entry name" value="Retrotrans_gag_dom"/>
</dbReference>
<dbReference type="CDD" id="cd00303">
    <property type="entry name" value="retropepsin_like"/>
    <property type="match status" value="1"/>
</dbReference>
<dbReference type="AlphaFoldDB" id="A0AAD9GNX9"/>
<dbReference type="PROSITE" id="PS00141">
    <property type="entry name" value="ASP_PROTEASE"/>
    <property type="match status" value="1"/>
</dbReference>
<feature type="region of interest" description="Disordered" evidence="1">
    <location>
        <begin position="639"/>
        <end position="662"/>
    </location>
</feature>
<evidence type="ECO:0000259" key="2">
    <source>
        <dbReference type="Pfam" id="PF03732"/>
    </source>
</evidence>
<accession>A0AAD9GNX9</accession>
<evidence type="ECO:0000256" key="1">
    <source>
        <dbReference type="SAM" id="MobiDB-lite"/>
    </source>
</evidence>
<comment type="caution">
    <text evidence="3">The sequence shown here is derived from an EMBL/GenBank/DDBJ whole genome shotgun (WGS) entry which is preliminary data.</text>
</comment>
<dbReference type="EMBL" id="JASMQC010000011">
    <property type="protein sequence ID" value="KAK1941598.1"/>
    <property type="molecule type" value="Genomic_DNA"/>
</dbReference>
<sequence>MNDASNFNEEAGAALEHASFIHLSVFEWEALHRLAAVSGEGVIKTLRTAGTETDQRLAAHEFMARELADLRRRATTPTLTKNKTDIVKLNVSSYSGDGDARLQLNRWFCEIDIVIEARQLPTEFARTQFLLSKLTKEWALGKLVADAACFSTMESLKSDLRLAFELPQDERVQRSTFLSLKQGRMSMLEYIQRARHLVSCITTNPVDMATQVHVFISGLNAGYQRFYLTRKTPDSLEEAFETALREDYSVSASEAFSLVRPPATEPEPMEIDAIQDYRGRRRDNSPTTSTRPALISGRGSRPLRCFRCRKLGHRAAVCRAPAPVLAHVVADVADNTVADPKNGDNHPPVLHAQLFATTSGSDPRLIILSLHVNGAKRPLSALLDSGATNNFVRAESLLVLPADMRVREGLGHMVVKYADGKSWRVPRRSSTFSYEFDGFHGSDDFLVIELSGFFDCVFGIPWPARHQPHIDWFARTVRPRDIDVNAVLASLCGTPNRWPHVAVMDPDSMTPAISEVTDGPSGACEPATCAGLEQVTQDMSDVVEHEFPRPNEQWLSDVGNDVAEYGFPRLEEQRLSNETDVVERGLPQAVEHGFPRVVERKLPEAVDAVESSNPRPDADVVSRRPSSAAMIERGLSSAAMADTPRPVRCRGRRKPRRPRAPSDVFVEPESEVISVLIGDNAETSPRVRNVEVARPPCAAAEITRLPGLSWKHFLRDLKKGEIEQVCMLVAEDAASITAVETDASDHASDARTRPEGAEPKTAREARFAAQSLPATQSLHWFVSLSTSSLTRCQPPFHQTAEFGTRSTSCLVRTTA</sequence>
<dbReference type="InterPro" id="IPR001969">
    <property type="entry name" value="Aspartic_peptidase_AS"/>
</dbReference>